<dbReference type="PANTHER" id="PTHR43785:SF12">
    <property type="entry name" value="TYPE-1 GLUTAMINE SYNTHETASE 2"/>
    <property type="match status" value="1"/>
</dbReference>
<dbReference type="STRING" id="667129.HMPREF0758_0683"/>
<dbReference type="SUPFAM" id="SSF55931">
    <property type="entry name" value="Glutamine synthetase/guanido kinase"/>
    <property type="match status" value="1"/>
</dbReference>
<name>D4DXN3_SEROD</name>
<dbReference type="GO" id="GO:0006598">
    <property type="term" value="P:polyamine catabolic process"/>
    <property type="evidence" value="ECO:0007669"/>
    <property type="project" value="TreeGrafter"/>
</dbReference>
<comment type="similarity">
    <text evidence="2 3">Belongs to the glutamine synthetase family.</text>
</comment>
<dbReference type="RefSeq" id="WP_004955710.1">
    <property type="nucleotide sequence ID" value="NZ_GG753567.1"/>
</dbReference>
<sequence length="459" mass="50744">MYANIIDFHALLTPTPPAPQQKFSQEIKDYLQRYPDTELVDIYLNDLNGQFRGKRIAVSALFSLQNGCYFPQSIYAMDLNGQVIEDSGLGQHAGEPDRLCLPVPGTLRPCARDPQHIAQLQLTMRETNGDPCRIEPRVVLERVLHRLHRLGYYPVIAAELEFYLHAPHQLPGMAQPSLTQNFSVDAPECHGALLDDIAHHAKLQTIPLTGVVAEAAAGQYELNLQHSSKVLEACDQILALKRLTRQLAEKHHQHACFMAKPCAKAAGSGLHFHISLQDAQGHNWLASQPDTLSSTMRQVIGGMLALMPASMAILAPNINAFRRFRPDMHVPLCASWGYNNRTVALRLPCADNANQRVEYRLAGADANPYLAVATILAGMLYGLENPTPLPPAATGDGHATPQAAPLPLNQPQALELFRQNAYLQALFGPAFGSLWHTCKSAELRQFEQQITDTEMAWML</sequence>
<dbReference type="InterPro" id="IPR036651">
    <property type="entry name" value="Gln_synt_N_sf"/>
</dbReference>
<keyword evidence="1 5" id="KW-0436">Ligase</keyword>
<protein>
    <submittedName>
        <fullName evidence="5">Glutamate--ammonia ligase, catalytic domain protein</fullName>
        <ecNumber evidence="5">6.3.1.2</ecNumber>
    </submittedName>
</protein>
<dbReference type="Pfam" id="PF00120">
    <property type="entry name" value="Gln-synt_C"/>
    <property type="match status" value="1"/>
</dbReference>
<dbReference type="HOGENOM" id="CLU_017290_0_0_6"/>
<gene>
    <name evidence="5" type="primary">glnA</name>
    <name evidence="5" type="ORF">HMPREF0758_0683</name>
</gene>
<dbReference type="GO" id="GO:0006542">
    <property type="term" value="P:glutamine biosynthetic process"/>
    <property type="evidence" value="ECO:0007669"/>
    <property type="project" value="InterPro"/>
</dbReference>
<dbReference type="Gene3D" id="3.10.20.70">
    <property type="entry name" value="Glutamine synthetase, N-terminal domain"/>
    <property type="match status" value="1"/>
</dbReference>
<keyword evidence="6" id="KW-1185">Reference proteome</keyword>
<evidence type="ECO:0000259" key="4">
    <source>
        <dbReference type="PROSITE" id="PS51987"/>
    </source>
</evidence>
<dbReference type="EC" id="6.3.1.2" evidence="5"/>
<dbReference type="PROSITE" id="PS51987">
    <property type="entry name" value="GS_CATALYTIC"/>
    <property type="match status" value="1"/>
</dbReference>
<proteinExistence type="inferred from homology"/>
<evidence type="ECO:0000256" key="1">
    <source>
        <dbReference type="ARBA" id="ARBA00022598"/>
    </source>
</evidence>
<evidence type="ECO:0000256" key="2">
    <source>
        <dbReference type="PROSITE-ProRule" id="PRU01331"/>
    </source>
</evidence>
<dbReference type="InterPro" id="IPR008146">
    <property type="entry name" value="Gln_synth_cat_dom"/>
</dbReference>
<reference evidence="5 6" key="1">
    <citation type="submission" date="2010-01" db="EMBL/GenBank/DDBJ databases">
        <authorList>
            <person name="Muzny D."/>
            <person name="Qin X."/>
            <person name="Deng J."/>
            <person name="Jiang H."/>
            <person name="Liu Y."/>
            <person name="Qu J."/>
            <person name="Song X.-Z."/>
            <person name="Zhang L."/>
            <person name="Thornton R."/>
            <person name="Coyle M."/>
            <person name="Francisco L."/>
            <person name="Jackson L."/>
            <person name="Javaid M."/>
            <person name="Korchina V."/>
            <person name="Kovar C."/>
            <person name="Mata R."/>
            <person name="Mathew T."/>
            <person name="Ngo R."/>
            <person name="Nguyen L."/>
            <person name="Nguyen N."/>
            <person name="Okwuonu G."/>
            <person name="Ongeri F."/>
            <person name="Pham C."/>
            <person name="Simmons D."/>
            <person name="Wilczek-Boney K."/>
            <person name="Hale W."/>
            <person name="Jakkamsetti A."/>
            <person name="Pham P."/>
            <person name="Ruth R."/>
            <person name="San Lucas F."/>
            <person name="Warren J."/>
            <person name="Zhang J."/>
            <person name="Zhao Z."/>
            <person name="Zhou C."/>
            <person name="Zhu D."/>
            <person name="Lee S."/>
            <person name="Bess C."/>
            <person name="Blankenburg K."/>
            <person name="Forbes L."/>
            <person name="Fu Q."/>
            <person name="Gubbala S."/>
            <person name="Hirani K."/>
            <person name="Jayaseelan J.C."/>
            <person name="Lara F."/>
            <person name="Munidasa M."/>
            <person name="Palculict T."/>
            <person name="Patil S."/>
            <person name="Pu L.-L."/>
            <person name="Saada N."/>
            <person name="Tang L."/>
            <person name="Weissenberger G."/>
            <person name="Zhu Y."/>
            <person name="Hemphill L."/>
            <person name="Shang Y."/>
            <person name="Youmans B."/>
            <person name="Ayvaz T."/>
            <person name="Ross M."/>
            <person name="Santibanez J."/>
            <person name="Aqrawi P."/>
            <person name="Gross S."/>
            <person name="Joshi V."/>
            <person name="Fowler G."/>
            <person name="Nazareth L."/>
            <person name="Reid J."/>
            <person name="Worley K."/>
            <person name="Petrosino J."/>
            <person name="Highlander S."/>
            <person name="Gibbs R."/>
        </authorList>
    </citation>
    <scope>NUCLEOTIDE SEQUENCE [LARGE SCALE GENOMIC DNA]</scope>
    <source>
        <strain evidence="5 6">DSM 4582</strain>
    </source>
</reference>
<comment type="caution">
    <text evidence="5">The sequence shown here is derived from an EMBL/GenBank/DDBJ whole genome shotgun (WGS) entry which is preliminary data.</text>
</comment>
<dbReference type="Gene3D" id="3.30.590.10">
    <property type="entry name" value="Glutamine synthetase/guanido kinase, catalytic domain"/>
    <property type="match status" value="1"/>
</dbReference>
<evidence type="ECO:0000313" key="5">
    <source>
        <dbReference type="EMBL" id="EFE97776.1"/>
    </source>
</evidence>
<dbReference type="Proteomes" id="UP000005723">
    <property type="component" value="Unassembled WGS sequence"/>
</dbReference>
<dbReference type="EMBL" id="ADBY01000015">
    <property type="protein sequence ID" value="EFE97776.1"/>
    <property type="molecule type" value="Genomic_DNA"/>
</dbReference>
<dbReference type="SMART" id="SM01230">
    <property type="entry name" value="Gln-synt_C"/>
    <property type="match status" value="1"/>
</dbReference>
<dbReference type="SUPFAM" id="SSF54368">
    <property type="entry name" value="Glutamine synthetase, N-terminal domain"/>
    <property type="match status" value="1"/>
</dbReference>
<dbReference type="AlphaFoldDB" id="D4DXN3"/>
<organism evidence="5 6">
    <name type="scientific">Serratia odorifera DSM 4582</name>
    <dbReference type="NCBI Taxonomy" id="667129"/>
    <lineage>
        <taxon>Bacteria</taxon>
        <taxon>Pseudomonadati</taxon>
        <taxon>Pseudomonadota</taxon>
        <taxon>Gammaproteobacteria</taxon>
        <taxon>Enterobacterales</taxon>
        <taxon>Yersiniaceae</taxon>
        <taxon>Serratia</taxon>
    </lineage>
</organism>
<evidence type="ECO:0000313" key="6">
    <source>
        <dbReference type="Proteomes" id="UP000005723"/>
    </source>
</evidence>
<dbReference type="OrthoDB" id="9789509at2"/>
<dbReference type="GO" id="GO:0004356">
    <property type="term" value="F:glutamine synthetase activity"/>
    <property type="evidence" value="ECO:0007669"/>
    <property type="project" value="UniProtKB-EC"/>
</dbReference>
<feature type="domain" description="GS catalytic" evidence="4">
    <location>
        <begin position="136"/>
        <end position="459"/>
    </location>
</feature>
<dbReference type="InterPro" id="IPR014746">
    <property type="entry name" value="Gln_synth/guanido_kin_cat_dom"/>
</dbReference>
<dbReference type="PANTHER" id="PTHR43785">
    <property type="entry name" value="GAMMA-GLUTAMYLPUTRESCINE SYNTHETASE"/>
    <property type="match status" value="1"/>
</dbReference>
<evidence type="ECO:0000256" key="3">
    <source>
        <dbReference type="RuleBase" id="RU000384"/>
    </source>
</evidence>
<accession>D4DXN3</accession>